<evidence type="ECO:0000256" key="4">
    <source>
        <dbReference type="SAM" id="MobiDB-lite"/>
    </source>
</evidence>
<comment type="caution">
    <text evidence="8">The sequence shown here is derived from an EMBL/GenBank/DDBJ whole genome shotgun (WGS) entry which is preliminary data.</text>
</comment>
<dbReference type="GO" id="GO:0005886">
    <property type="term" value="C:plasma membrane"/>
    <property type="evidence" value="ECO:0007669"/>
    <property type="project" value="TreeGrafter"/>
</dbReference>
<dbReference type="GO" id="GO:0008658">
    <property type="term" value="F:penicillin binding"/>
    <property type="evidence" value="ECO:0007669"/>
    <property type="project" value="InterPro"/>
</dbReference>
<gene>
    <name evidence="8" type="ORF">IQ249_04835</name>
</gene>
<organism evidence="8 9">
    <name type="scientific">Lusitaniella coriacea LEGE 07157</name>
    <dbReference type="NCBI Taxonomy" id="945747"/>
    <lineage>
        <taxon>Bacteria</taxon>
        <taxon>Bacillati</taxon>
        <taxon>Cyanobacteriota</taxon>
        <taxon>Cyanophyceae</taxon>
        <taxon>Spirulinales</taxon>
        <taxon>Lusitaniellaceae</taxon>
        <taxon>Lusitaniella</taxon>
    </lineage>
</organism>
<dbReference type="Gene3D" id="3.30.450.330">
    <property type="match status" value="1"/>
</dbReference>
<feature type="domain" description="Penicillin-binding protein dimerisation" evidence="7">
    <location>
        <begin position="108"/>
        <end position="219"/>
    </location>
</feature>
<dbReference type="Pfam" id="PF00905">
    <property type="entry name" value="Transpeptidase"/>
    <property type="match status" value="1"/>
</dbReference>
<dbReference type="EMBL" id="JADEWZ010000005">
    <property type="protein sequence ID" value="MBE9115221.1"/>
    <property type="molecule type" value="Genomic_DNA"/>
</dbReference>
<name>A0A8J7DU69_9CYAN</name>
<protein>
    <submittedName>
        <fullName evidence="8">Penicillin-binding protein 2</fullName>
    </submittedName>
</protein>
<comment type="subcellular location">
    <subcellularLocation>
        <location evidence="1">Membrane</location>
    </subcellularLocation>
</comment>
<dbReference type="SUPFAM" id="SSF56601">
    <property type="entry name" value="beta-lactamase/transpeptidase-like"/>
    <property type="match status" value="1"/>
</dbReference>
<dbReference type="PANTHER" id="PTHR30627">
    <property type="entry name" value="PEPTIDOGLYCAN D,D-TRANSPEPTIDASE"/>
    <property type="match status" value="1"/>
</dbReference>
<evidence type="ECO:0000256" key="5">
    <source>
        <dbReference type="SAM" id="Phobius"/>
    </source>
</evidence>
<dbReference type="Proteomes" id="UP000654482">
    <property type="component" value="Unassembled WGS sequence"/>
</dbReference>
<dbReference type="InterPro" id="IPR001460">
    <property type="entry name" value="PCN-bd_Tpept"/>
</dbReference>
<dbReference type="Gene3D" id="3.90.1310.10">
    <property type="entry name" value="Penicillin-binding protein 2a (Domain 2)"/>
    <property type="match status" value="1"/>
</dbReference>
<dbReference type="Gene3D" id="3.40.710.10">
    <property type="entry name" value="DD-peptidase/beta-lactamase superfamily"/>
    <property type="match status" value="1"/>
</dbReference>
<dbReference type="InterPro" id="IPR050515">
    <property type="entry name" value="Beta-lactam/transpept"/>
</dbReference>
<dbReference type="PANTHER" id="PTHR30627:SF1">
    <property type="entry name" value="PEPTIDOGLYCAN D,D-TRANSPEPTIDASE FTSI"/>
    <property type="match status" value="1"/>
</dbReference>
<proteinExistence type="inferred from homology"/>
<keyword evidence="5" id="KW-1133">Transmembrane helix</keyword>
<reference evidence="8" key="1">
    <citation type="submission" date="2020-10" db="EMBL/GenBank/DDBJ databases">
        <authorList>
            <person name="Castelo-Branco R."/>
            <person name="Eusebio N."/>
            <person name="Adriana R."/>
            <person name="Vieira A."/>
            <person name="Brugerolle De Fraissinette N."/>
            <person name="Rezende De Castro R."/>
            <person name="Schneider M.P."/>
            <person name="Vasconcelos V."/>
            <person name="Leao P.N."/>
        </authorList>
    </citation>
    <scope>NUCLEOTIDE SEQUENCE</scope>
    <source>
        <strain evidence="8">LEGE 07157</strain>
    </source>
</reference>
<accession>A0A8J7DU69</accession>
<evidence type="ECO:0000256" key="1">
    <source>
        <dbReference type="ARBA" id="ARBA00004370"/>
    </source>
</evidence>
<feature type="domain" description="Penicillin-binding protein transpeptidase" evidence="6">
    <location>
        <begin position="296"/>
        <end position="610"/>
    </location>
</feature>
<sequence length="626" mass="70198">MKDELNKGNSSTRRLSTRVKRRVPRQAQSSHPRRNNRFLRLWRWCLILLERFERAPAWQWGRLLVVWFVLVGGGLGLGWNLYQLQIVRSPELTKQARQQQMVYMRPYVPRRPIIDRQGNVLATDRLVYTLYAHPKLFKIPKAEMADKLSEILNPSDSEDLLKKFNRSESGIPIVHAMDEEIADKVVALNADGLELIRRYSRFYPQQDLVSDAIGYVDLDHKGQAGLEYSQQKFLERHILTLRLNRSGNGALMPDRVQEGFLDVDDKQLQLTLDLRVQRAARFILKQQIEQFDAKRGTVIVMDARDGALLSIACEPTYDPNQYFDYDLNLFKNWAVTDLYEPGSTFKPINIAIALENGAIQPNSTFQDSGILNIDTWEIKNHDFDTRGARGTLNLHEILQYSSNVGMVKIIRQMSQGNYYKALKRLKLNEITGIDLPGEAAGQLKSEKKFKSSPVEAATTAFGQGFSLTPLKLVQLHAAIANGGRLVSPHVVRGLLDAEGNKIGQPSLKSPSRVFSPETTQAVLNMMESVIEADSGRNARIDSYRIAGKSGTAQKASPAGGYYSHLKISSFVGIFPAENPRYVILAVVDEPKGDNAYGSVVAAPIVKAVMEALISIEGIPPSGDREP</sequence>
<evidence type="ECO:0000256" key="3">
    <source>
        <dbReference type="ARBA" id="ARBA00023136"/>
    </source>
</evidence>
<dbReference type="InterPro" id="IPR036138">
    <property type="entry name" value="PBP_dimer_sf"/>
</dbReference>
<evidence type="ECO:0000259" key="6">
    <source>
        <dbReference type="Pfam" id="PF00905"/>
    </source>
</evidence>
<feature type="region of interest" description="Disordered" evidence="4">
    <location>
        <begin position="1"/>
        <end position="31"/>
    </location>
</feature>
<feature type="transmembrane region" description="Helical" evidence="5">
    <location>
        <begin position="60"/>
        <end position="82"/>
    </location>
</feature>
<feature type="compositionally biased region" description="Basic residues" evidence="4">
    <location>
        <begin position="15"/>
        <end position="24"/>
    </location>
</feature>
<dbReference type="InterPro" id="IPR012338">
    <property type="entry name" value="Beta-lactam/transpept-like"/>
</dbReference>
<dbReference type="InterPro" id="IPR005311">
    <property type="entry name" value="PBP_dimer"/>
</dbReference>
<evidence type="ECO:0000313" key="9">
    <source>
        <dbReference type="Proteomes" id="UP000654482"/>
    </source>
</evidence>
<dbReference type="GO" id="GO:0071555">
    <property type="term" value="P:cell wall organization"/>
    <property type="evidence" value="ECO:0007669"/>
    <property type="project" value="TreeGrafter"/>
</dbReference>
<keyword evidence="3 5" id="KW-0472">Membrane</keyword>
<comment type="similarity">
    <text evidence="2">Belongs to the transpeptidase family.</text>
</comment>
<evidence type="ECO:0000259" key="7">
    <source>
        <dbReference type="Pfam" id="PF03717"/>
    </source>
</evidence>
<dbReference type="AlphaFoldDB" id="A0A8J7DU69"/>
<dbReference type="Pfam" id="PF03717">
    <property type="entry name" value="PBP_dimer"/>
    <property type="match status" value="1"/>
</dbReference>
<keyword evidence="5" id="KW-0812">Transmembrane</keyword>
<keyword evidence="9" id="KW-1185">Reference proteome</keyword>
<dbReference type="SUPFAM" id="SSF56519">
    <property type="entry name" value="Penicillin binding protein dimerisation domain"/>
    <property type="match status" value="1"/>
</dbReference>
<evidence type="ECO:0000313" key="8">
    <source>
        <dbReference type="EMBL" id="MBE9115221.1"/>
    </source>
</evidence>
<evidence type="ECO:0000256" key="2">
    <source>
        <dbReference type="ARBA" id="ARBA00007171"/>
    </source>
</evidence>